<keyword evidence="8" id="KW-1185">Reference proteome</keyword>
<dbReference type="EnsemblMetazoa" id="PPAI009699-RA">
    <property type="protein sequence ID" value="PPAI009699-PA"/>
    <property type="gene ID" value="PPAI009699"/>
</dbReference>
<dbReference type="GO" id="GO:0004252">
    <property type="term" value="F:serine-type endopeptidase activity"/>
    <property type="evidence" value="ECO:0007669"/>
    <property type="project" value="InterPro"/>
</dbReference>
<dbReference type="PANTHER" id="PTHR24252">
    <property type="entry name" value="ACROSIN-RELATED"/>
    <property type="match status" value="1"/>
</dbReference>
<organism evidence="7 8">
    <name type="scientific">Phlebotomus papatasi</name>
    <name type="common">Sandfly</name>
    <dbReference type="NCBI Taxonomy" id="29031"/>
    <lineage>
        <taxon>Eukaryota</taxon>
        <taxon>Metazoa</taxon>
        <taxon>Ecdysozoa</taxon>
        <taxon>Arthropoda</taxon>
        <taxon>Hexapoda</taxon>
        <taxon>Insecta</taxon>
        <taxon>Pterygota</taxon>
        <taxon>Neoptera</taxon>
        <taxon>Endopterygota</taxon>
        <taxon>Diptera</taxon>
        <taxon>Nematocera</taxon>
        <taxon>Psychodoidea</taxon>
        <taxon>Psychodidae</taxon>
        <taxon>Phlebotomus</taxon>
        <taxon>Phlebotomus</taxon>
    </lineage>
</organism>
<evidence type="ECO:0000313" key="7">
    <source>
        <dbReference type="EnsemblMetazoa" id="PPAI009699-PA"/>
    </source>
</evidence>
<dbReference type="InterPro" id="IPR043504">
    <property type="entry name" value="Peptidase_S1_PA_chymotrypsin"/>
</dbReference>
<dbReference type="Proteomes" id="UP000092462">
    <property type="component" value="Unassembled WGS sequence"/>
</dbReference>
<dbReference type="PROSITE" id="PS50240">
    <property type="entry name" value="TRYPSIN_DOM"/>
    <property type="match status" value="1"/>
</dbReference>
<dbReference type="InterPro" id="IPR009003">
    <property type="entry name" value="Peptidase_S1_PA"/>
</dbReference>
<proteinExistence type="inferred from homology"/>
<accession>A0A1B0DMV7</accession>
<dbReference type="InterPro" id="IPR001254">
    <property type="entry name" value="Trypsin_dom"/>
</dbReference>
<keyword evidence="3" id="KW-0720">Serine protease</keyword>
<dbReference type="PANTHER" id="PTHR24252:SF7">
    <property type="entry name" value="HYALIN"/>
    <property type="match status" value="1"/>
</dbReference>
<dbReference type="Gene3D" id="2.40.10.10">
    <property type="entry name" value="Trypsin-like serine proteases"/>
    <property type="match status" value="2"/>
</dbReference>
<feature type="domain" description="Peptidase S1" evidence="6">
    <location>
        <begin position="46"/>
        <end position="263"/>
    </location>
</feature>
<dbReference type="VEuPathDB" id="VectorBase:PPAI009699"/>
<dbReference type="GO" id="GO:0006508">
    <property type="term" value="P:proteolysis"/>
    <property type="evidence" value="ECO:0007669"/>
    <property type="project" value="UniProtKB-KW"/>
</dbReference>
<evidence type="ECO:0000256" key="3">
    <source>
        <dbReference type="ARBA" id="ARBA00022825"/>
    </source>
</evidence>
<reference evidence="7" key="1">
    <citation type="submission" date="2022-08" db="UniProtKB">
        <authorList>
            <consortium name="EnsemblMetazoa"/>
        </authorList>
    </citation>
    <scope>IDENTIFICATION</scope>
    <source>
        <strain evidence="7">Israel</strain>
    </source>
</reference>
<evidence type="ECO:0000256" key="4">
    <source>
        <dbReference type="ARBA" id="ARBA00023157"/>
    </source>
</evidence>
<dbReference type="Pfam" id="PF00089">
    <property type="entry name" value="Trypsin"/>
    <property type="match status" value="1"/>
</dbReference>
<dbReference type="PROSITE" id="PS00134">
    <property type="entry name" value="TRYPSIN_HIS"/>
    <property type="match status" value="1"/>
</dbReference>
<keyword evidence="1" id="KW-0645">Protease</keyword>
<evidence type="ECO:0000256" key="1">
    <source>
        <dbReference type="ARBA" id="ARBA00022670"/>
    </source>
</evidence>
<dbReference type="AlphaFoldDB" id="A0A1B0DMV7"/>
<name>A0A1B0DMV7_PHLPP</name>
<keyword evidence="2" id="KW-0378">Hydrolase</keyword>
<comment type="similarity">
    <text evidence="5">Belongs to the peptidase S1 family. CLIP subfamily.</text>
</comment>
<evidence type="ECO:0000256" key="2">
    <source>
        <dbReference type="ARBA" id="ARBA00022801"/>
    </source>
</evidence>
<dbReference type="FunFam" id="2.40.10.10:FF:000073">
    <property type="entry name" value="Trypsin alpha"/>
    <property type="match status" value="1"/>
</dbReference>
<dbReference type="InterPro" id="IPR018114">
    <property type="entry name" value="TRYPSIN_HIS"/>
</dbReference>
<sequence length="263" mass="27387">MLKFFVLLSVAAVAFSEVLPGPHDFINGIKDLEEGRFTEYDDNSFVVGGNTASPGQFPYQASLRSSGNAHFCGGFIANNRWIVSAAHCTVGRSLANTIVVLGAHSRTTGGTRFNSNRIVNHPNYNSNTIANDVSVVMTTATIGQTNTIRPIALGSTHVGGGVTAVLSGWGLTSSPGSLAANLQFLSKQTLTTSADLVGEDKVSITSYAVLAVSIVPVAGDTVVDISEATSAWNTPGYNTDGSVSNSKWATRVTIASTTASLVK</sequence>
<evidence type="ECO:0000259" key="6">
    <source>
        <dbReference type="PROSITE" id="PS50240"/>
    </source>
</evidence>
<protein>
    <recommendedName>
        <fullName evidence="6">Peptidase S1 domain-containing protein</fullName>
    </recommendedName>
</protein>
<dbReference type="SMART" id="SM00020">
    <property type="entry name" value="Tryp_SPc"/>
    <property type="match status" value="1"/>
</dbReference>
<keyword evidence="4" id="KW-1015">Disulfide bond</keyword>
<evidence type="ECO:0000256" key="5">
    <source>
        <dbReference type="ARBA" id="ARBA00024195"/>
    </source>
</evidence>
<dbReference type="EMBL" id="AJVK01017005">
    <property type="status" value="NOT_ANNOTATED_CDS"/>
    <property type="molecule type" value="Genomic_DNA"/>
</dbReference>
<evidence type="ECO:0000313" key="8">
    <source>
        <dbReference type="Proteomes" id="UP000092462"/>
    </source>
</evidence>
<dbReference type="SUPFAM" id="SSF50494">
    <property type="entry name" value="Trypsin-like serine proteases"/>
    <property type="match status" value="1"/>
</dbReference>
<dbReference type="VEuPathDB" id="VectorBase:PPAPM1_003611"/>
<dbReference type="CDD" id="cd00190">
    <property type="entry name" value="Tryp_SPc"/>
    <property type="match status" value="1"/>
</dbReference>